<keyword evidence="3" id="KW-1185">Reference proteome</keyword>
<proteinExistence type="predicted"/>
<dbReference type="AlphaFoldDB" id="A0A108UB40"/>
<feature type="transmembrane region" description="Helical" evidence="1">
    <location>
        <begin position="51"/>
        <end position="70"/>
    </location>
</feature>
<sequence>MNSPAPPAPAPLLKLTSKQVFALCLIVVAIGSWAVLELLADADYPAGQRRFMSVLCIASSAFAALVTGVLARRVGAALLGWALGLMLGIGSHYLVTQMAAQSAQELQTARHDAIERLLRDAATKREPAALGASMKNLPLSVPGVFCVLADLDSSASAPAYAPAEPVSTDTLMHLGAGMVAAGDRAATLAQRQLALRYLLSALIDRNEPARLPQWLELWRRNQPGGRADAVELVDDVGWDSPENCPNNTGADDLGEVFRAWGIDGLRTWRQAGFRFTDRQQYQLLQYVVDARSLDQLVAAGVDVNASPYPGAGPVPQNALLWHAEQLGQRLAAAEADIAFGMDLDLIAAFVRQGADLRSRDEHGRDACALLSDGLKSAPDRMPVHPQFAQARTLLCRAPAGPPAKTPGASPP</sequence>
<dbReference type="OrthoDB" id="9911153at2"/>
<evidence type="ECO:0000256" key="1">
    <source>
        <dbReference type="SAM" id="Phobius"/>
    </source>
</evidence>
<keyword evidence="1" id="KW-0812">Transmembrane</keyword>
<comment type="caution">
    <text evidence="2">The sequence shown here is derived from an EMBL/GenBank/DDBJ whole genome shotgun (WGS) entry which is preliminary data.</text>
</comment>
<dbReference type="Proteomes" id="UP000023435">
    <property type="component" value="Unassembled WGS sequence"/>
</dbReference>
<reference evidence="2 3" key="1">
    <citation type="journal article" date="2014" name="Genome Announc.">
        <title>Draft Genome Sequence of Lysobacter capsici AZ78, a Bacterium Antagonistic to Plant-Pathogenic Oomycetes.</title>
        <authorList>
            <person name="Puopolo G."/>
            <person name="Sonego P."/>
            <person name="Engelen K."/>
            <person name="Pertot I."/>
        </authorList>
    </citation>
    <scope>NUCLEOTIDE SEQUENCE [LARGE SCALE GENOMIC DNA]</scope>
    <source>
        <strain evidence="2 3">AZ78</strain>
    </source>
</reference>
<dbReference type="EMBL" id="JAJA02000001">
    <property type="protein sequence ID" value="KWS05876.1"/>
    <property type="molecule type" value="Genomic_DNA"/>
</dbReference>
<evidence type="ECO:0000313" key="3">
    <source>
        <dbReference type="Proteomes" id="UP000023435"/>
    </source>
</evidence>
<evidence type="ECO:0008006" key="4">
    <source>
        <dbReference type="Google" id="ProtNLM"/>
    </source>
</evidence>
<accession>A0A108UB40</accession>
<organism evidence="2 3">
    <name type="scientific">Lysobacter capsici AZ78</name>
    <dbReference type="NCBI Taxonomy" id="1444315"/>
    <lineage>
        <taxon>Bacteria</taxon>
        <taxon>Pseudomonadati</taxon>
        <taxon>Pseudomonadota</taxon>
        <taxon>Gammaproteobacteria</taxon>
        <taxon>Lysobacterales</taxon>
        <taxon>Lysobacteraceae</taxon>
        <taxon>Lysobacter</taxon>
    </lineage>
</organism>
<evidence type="ECO:0000313" key="2">
    <source>
        <dbReference type="EMBL" id="KWS05876.1"/>
    </source>
</evidence>
<protein>
    <recommendedName>
        <fullName evidence="4">Ankyrin repeat domain-containing protein</fullName>
    </recommendedName>
</protein>
<feature type="transmembrane region" description="Helical" evidence="1">
    <location>
        <begin position="20"/>
        <end position="39"/>
    </location>
</feature>
<keyword evidence="1" id="KW-1133">Transmembrane helix</keyword>
<name>A0A108UB40_9GAMM</name>
<dbReference type="RefSeq" id="WP_036107991.1">
    <property type="nucleotide sequence ID" value="NZ_JAJA02000001.1"/>
</dbReference>
<feature type="transmembrane region" description="Helical" evidence="1">
    <location>
        <begin position="76"/>
        <end position="95"/>
    </location>
</feature>
<keyword evidence="1" id="KW-0472">Membrane</keyword>
<gene>
    <name evidence="2" type="ORF">AZ78_3430</name>
</gene>